<dbReference type="InterPro" id="IPR039523">
    <property type="entry name" value="RimK-rel_E_lig_ATP-grasp"/>
</dbReference>
<dbReference type="RefSeq" id="WP_024732310.1">
    <property type="nucleotide sequence ID" value="NZ_BAABYU010000001.1"/>
</dbReference>
<reference evidence="2 3" key="1">
    <citation type="submission" date="2018-08" db="EMBL/GenBank/DDBJ databases">
        <title>A genome reference for cultivated species of the human gut microbiota.</title>
        <authorList>
            <person name="Zou Y."/>
            <person name="Xue W."/>
            <person name="Luo G."/>
        </authorList>
    </citation>
    <scope>NUCLEOTIDE SEQUENCE [LARGE SCALE GENOMIC DNA]</scope>
    <source>
        <strain evidence="2 3">AF37-2AT</strain>
    </source>
</reference>
<gene>
    <name evidence="2" type="ORF">DW016_03235</name>
</gene>
<dbReference type="Pfam" id="PF14397">
    <property type="entry name" value="ATPgrasp_ST"/>
    <property type="match status" value="1"/>
</dbReference>
<accession>A0A3E3K6I2</accession>
<evidence type="ECO:0000313" key="2">
    <source>
        <dbReference type="EMBL" id="RGE90269.1"/>
    </source>
</evidence>
<protein>
    <submittedName>
        <fullName evidence="2">Hexapeptide transferase</fullName>
    </submittedName>
</protein>
<dbReference type="AlphaFoldDB" id="A0A3E3K6I2"/>
<evidence type="ECO:0000313" key="3">
    <source>
        <dbReference type="Proteomes" id="UP000261080"/>
    </source>
</evidence>
<dbReference type="GO" id="GO:0016740">
    <property type="term" value="F:transferase activity"/>
    <property type="evidence" value="ECO:0007669"/>
    <property type="project" value="UniProtKB-KW"/>
</dbReference>
<name>A0A3E3K6I2_9FIRM</name>
<dbReference type="Gene3D" id="3.30.470.20">
    <property type="entry name" value="ATP-grasp fold, B domain"/>
    <property type="match status" value="1"/>
</dbReference>
<dbReference type="EMBL" id="QVLX01000001">
    <property type="protein sequence ID" value="RGE90269.1"/>
    <property type="molecule type" value="Genomic_DNA"/>
</dbReference>
<keyword evidence="2" id="KW-0808">Transferase</keyword>
<sequence>MRNRAKRGIVLERCYVWLTFKHRILLREKEVRTNVKHCKNPCRAPEKEFQEVVLKYWRRFGLKPEKYWFDWFGQGENHYNKYFIPDNIWYEKITPYFNNLMFKRAIADKGMFDILIPEVKQPRTVVKNRAGIFYDGKGNVITKKEALILCIQEEKFIAKPTLGGGAGKDIHFYDKTKDTKEKIEKIFSFYQNNFIVQEIVEQHEILSNLNESSLNSMRVLSIFFQNEVHILSAILRMGQKGSMVDNVSAGGIQCGIHMDGTLYEKGSDKYGNWISRHPNGFLFKEIKIPSYDRVLETIKKNHKYLPYFKIIGWDFAIDREGEPVLIEFNVSPEQNQLTCGPTFGKLTDQILEEVFVKKTLKGSAD</sequence>
<feature type="domain" description="Alpha-L-glutamate ligase-related protein ATP-grasp" evidence="1">
    <location>
        <begin position="105"/>
        <end position="333"/>
    </location>
</feature>
<dbReference type="SUPFAM" id="SSF56059">
    <property type="entry name" value="Glutathione synthetase ATP-binding domain-like"/>
    <property type="match status" value="1"/>
</dbReference>
<keyword evidence="3" id="KW-1185">Reference proteome</keyword>
<organism evidence="2 3">
    <name type="scientific">Sellimonas intestinalis</name>
    <dbReference type="NCBI Taxonomy" id="1653434"/>
    <lineage>
        <taxon>Bacteria</taxon>
        <taxon>Bacillati</taxon>
        <taxon>Bacillota</taxon>
        <taxon>Clostridia</taxon>
        <taxon>Lachnospirales</taxon>
        <taxon>Lachnospiraceae</taxon>
        <taxon>Sellimonas</taxon>
    </lineage>
</organism>
<dbReference type="Proteomes" id="UP000261080">
    <property type="component" value="Unassembled WGS sequence"/>
</dbReference>
<comment type="caution">
    <text evidence="2">The sequence shown here is derived from an EMBL/GenBank/DDBJ whole genome shotgun (WGS) entry which is preliminary data.</text>
</comment>
<proteinExistence type="predicted"/>
<dbReference type="OrthoDB" id="8736147at2"/>
<evidence type="ECO:0000259" key="1">
    <source>
        <dbReference type="Pfam" id="PF14397"/>
    </source>
</evidence>